<name>A0ABQ2XRD1_9BURK</name>
<keyword evidence="3" id="KW-1185">Reference proteome</keyword>
<feature type="region of interest" description="Disordered" evidence="1">
    <location>
        <begin position="738"/>
        <end position="777"/>
    </location>
</feature>
<dbReference type="SUPFAM" id="SSF51556">
    <property type="entry name" value="Metallo-dependent hydrolases"/>
    <property type="match status" value="1"/>
</dbReference>
<dbReference type="Proteomes" id="UP000653343">
    <property type="component" value="Unassembled WGS sequence"/>
</dbReference>
<reference evidence="3" key="1">
    <citation type="journal article" date="2019" name="Int. J. Syst. Evol. Microbiol.">
        <title>The Global Catalogue of Microorganisms (GCM) 10K type strain sequencing project: providing services to taxonomists for standard genome sequencing and annotation.</title>
        <authorList>
            <consortium name="The Broad Institute Genomics Platform"/>
            <consortium name="The Broad Institute Genome Sequencing Center for Infectious Disease"/>
            <person name="Wu L."/>
            <person name="Ma J."/>
        </authorList>
    </citation>
    <scope>NUCLEOTIDE SEQUENCE [LARGE SCALE GENOMIC DNA]</scope>
    <source>
        <strain evidence="3">KCTC 23917</strain>
    </source>
</reference>
<accession>A0ABQ2XRD1</accession>
<dbReference type="PANTHER" id="PTHR11409:SF43">
    <property type="entry name" value="ADENOSINE DEAMINASE"/>
    <property type="match status" value="1"/>
</dbReference>
<evidence type="ECO:0008006" key="4">
    <source>
        <dbReference type="Google" id="ProtNLM"/>
    </source>
</evidence>
<dbReference type="InterPro" id="IPR032466">
    <property type="entry name" value="Metal_Hydrolase"/>
</dbReference>
<dbReference type="NCBIfam" id="NF041744">
    <property type="entry name" value="RdrB"/>
    <property type="match status" value="1"/>
</dbReference>
<proteinExistence type="predicted"/>
<dbReference type="PANTHER" id="PTHR11409">
    <property type="entry name" value="ADENOSINE DEAMINASE"/>
    <property type="match status" value="1"/>
</dbReference>
<evidence type="ECO:0000313" key="2">
    <source>
        <dbReference type="EMBL" id="GGX30482.1"/>
    </source>
</evidence>
<feature type="compositionally biased region" description="Basic and acidic residues" evidence="1">
    <location>
        <begin position="765"/>
        <end position="777"/>
    </location>
</feature>
<evidence type="ECO:0000313" key="3">
    <source>
        <dbReference type="Proteomes" id="UP000653343"/>
    </source>
</evidence>
<dbReference type="InterPro" id="IPR006330">
    <property type="entry name" value="Ado/ade_deaminase"/>
</dbReference>
<comment type="caution">
    <text evidence="2">The sequence shown here is derived from an EMBL/GenBank/DDBJ whole genome shotgun (WGS) entry which is preliminary data.</text>
</comment>
<protein>
    <recommendedName>
        <fullName evidence="4">Adenosine deaminase</fullName>
    </recommendedName>
</protein>
<sequence>MVKTNLLHFELKDKLNIFGCSGECRKLLAQEVDNEWPRRFRLNEIAHAVELIWPSEMLVTPEFKALDQLAAELFDTTNGGLHYRKETEPDFVRLCARLDPAYVAAWQLAKDFRDQTKTEKFEEVSKASELIDALQPLFSPPVQKNAAAVAENHVHLGGVYGSGLALMLAVLHPAKGQLKQHAQQELIKELQRLLAALLQLPDWLLPSAETKKTQQQTVTKDQHHQRINALIQYSIGQAWLFQTEMQVDWYGIAQQPADESVVNPAWLRKQVALYMQAGDVSKAWLYLLIWLWWHYQDPHCCERFRTLTLYFLNRINRLRREVIMDGQGLSRFVQYYDEPLRWGKSAPNQFNAAQVLFQNAKDVAELKVTRSKLNPKDLALWLKQMEKAVQPDSAYGDAVASRFVPPTAAQANAYRALMERWHFCIHFLRTPAFQHHPEKVWHEARALLQQCFSLSGWDRPELLGLSSQLSDEQQQTLRPAAWIRGLDVAGDENLVRIEVYAPALRWLRQAFVARQTERSLQALVGAASESADLLKGWHFSIHAGEDYAHPLSGLRHLDETVQFCAMKKGDRLGHALALGVDAESWLARHGDALLPVDEHVDNLVWAWHEAGALAERLPWCAKVKDHLEKRIRRLLPYVPWLHPVCFAWEHPLKQRLETRQLRKDCQEKSATESILIDDLYTAWKLRRNCYWQFLRWQQSGVQDDATLAALPDLDLLKQSDNKAGKLFLQRARWLEVQKPSWQPETSGQNNGDEKTSGKAASGKAGKKDSKAQKEEKTAIKVRPALPKPPPFGYCDFTKDGLLKVRVSSLRRGTALPAVAEPDALNMLTDFYHSDELKFIHALQDVKMQEYADLGLMIEVNLTSNTYIARLEDFKEHPVFRWYPVAKADLNAGGKFNVFGLRKKPMTVCINTDDPGIMPTTLRTEFRLLKEAALDRGDEEALAEAWVKKLRQAGMDEFRQKHVPVWRKAH</sequence>
<dbReference type="Gene3D" id="3.20.20.140">
    <property type="entry name" value="Metal-dependent hydrolases"/>
    <property type="match status" value="2"/>
</dbReference>
<gene>
    <name evidence="2" type="ORF">GCM10010946_04370</name>
</gene>
<dbReference type="EMBL" id="BMYU01000001">
    <property type="protein sequence ID" value="GGX30482.1"/>
    <property type="molecule type" value="Genomic_DNA"/>
</dbReference>
<evidence type="ECO:0000256" key="1">
    <source>
        <dbReference type="SAM" id="MobiDB-lite"/>
    </source>
</evidence>
<feature type="compositionally biased region" description="Polar residues" evidence="1">
    <location>
        <begin position="739"/>
        <end position="750"/>
    </location>
</feature>
<organism evidence="2 3">
    <name type="scientific">Undibacterium squillarum</name>
    <dbReference type="NCBI Taxonomy" id="1131567"/>
    <lineage>
        <taxon>Bacteria</taxon>
        <taxon>Pseudomonadati</taxon>
        <taxon>Pseudomonadota</taxon>
        <taxon>Betaproteobacteria</taxon>
        <taxon>Burkholderiales</taxon>
        <taxon>Oxalobacteraceae</taxon>
        <taxon>Undibacterium</taxon>
    </lineage>
</organism>